<evidence type="ECO:0000313" key="11">
    <source>
        <dbReference type="Proteomes" id="UP000604737"/>
    </source>
</evidence>
<dbReference type="RefSeq" id="WP_189462145.1">
    <property type="nucleotide sequence ID" value="NZ_BMYO01000010.1"/>
</dbReference>
<sequence>MKLTRITKSLAVIGMVALTACSAQADSKTDVKQIRQKLASTLQGREITAVNPSPIKGVYEVVIANRQIVYTDAQANFVIVGDMVDVAKKESVTERRMAELMKTDFSKLPMDQAIKEVRGNGARKLAVFSDPDCPFCKRLEQESLKGIDNVTIYTFLFPLNIHPDAERKSKLIWCADDKAAAWSNFMNNGKLPEGKADCANPIEKNLALGESLGVTGTPALVFGNGRIVSGAIPRQQIEQLLDGK</sequence>
<dbReference type="PROSITE" id="PS51257">
    <property type="entry name" value="PROKAR_LIPOPROTEIN"/>
    <property type="match status" value="1"/>
</dbReference>
<keyword evidence="5" id="KW-1015">Disulfide bond</keyword>
<dbReference type="Proteomes" id="UP000604737">
    <property type="component" value="Unassembled WGS sequence"/>
</dbReference>
<dbReference type="CDD" id="cd03020">
    <property type="entry name" value="DsbA_DsbC_DsbG"/>
    <property type="match status" value="1"/>
</dbReference>
<dbReference type="PANTHER" id="PTHR35272">
    <property type="entry name" value="THIOL:DISULFIDE INTERCHANGE PROTEIN DSBC-RELATED"/>
    <property type="match status" value="1"/>
</dbReference>
<reference evidence="11" key="1">
    <citation type="journal article" date="2019" name="Int. J. Syst. Evol. Microbiol.">
        <title>The Global Catalogue of Microorganisms (GCM) 10K type strain sequencing project: providing services to taxonomists for standard genome sequencing and annotation.</title>
        <authorList>
            <consortium name="The Broad Institute Genomics Platform"/>
            <consortium name="The Broad Institute Genome Sequencing Center for Infectious Disease"/>
            <person name="Wu L."/>
            <person name="Ma J."/>
        </authorList>
    </citation>
    <scope>NUCLEOTIDE SEQUENCE [LARGE SCALE GENOMIC DNA]</scope>
    <source>
        <strain evidence="11">KCTC 23701</strain>
    </source>
</reference>
<accession>A0ABQ3H5H5</accession>
<keyword evidence="3 7" id="KW-0732">Signal</keyword>
<dbReference type="InterPro" id="IPR051470">
    <property type="entry name" value="Thiol:disulfide_interchange"/>
</dbReference>
<keyword evidence="11" id="KW-1185">Reference proteome</keyword>
<dbReference type="EMBL" id="BMYO01000010">
    <property type="protein sequence ID" value="GHD68495.1"/>
    <property type="molecule type" value="Genomic_DNA"/>
</dbReference>
<dbReference type="SUPFAM" id="SSF52833">
    <property type="entry name" value="Thioredoxin-like"/>
    <property type="match status" value="1"/>
</dbReference>
<dbReference type="InterPro" id="IPR018950">
    <property type="entry name" value="DiS-bond_isomerase_DsbC/G_N"/>
</dbReference>
<dbReference type="Gene3D" id="3.10.450.70">
    <property type="entry name" value="Disulphide bond isomerase, DsbC/G, N-terminal"/>
    <property type="match status" value="1"/>
</dbReference>
<evidence type="ECO:0000259" key="8">
    <source>
        <dbReference type="Pfam" id="PF10411"/>
    </source>
</evidence>
<feature type="signal peptide" evidence="7">
    <location>
        <begin position="1"/>
        <end position="25"/>
    </location>
</feature>
<organism evidence="10 11">
    <name type="scientific">Jeongeupia chitinilytica</name>
    <dbReference type="NCBI Taxonomy" id="1041641"/>
    <lineage>
        <taxon>Bacteria</taxon>
        <taxon>Pseudomonadati</taxon>
        <taxon>Pseudomonadota</taxon>
        <taxon>Betaproteobacteria</taxon>
        <taxon>Neisseriales</taxon>
        <taxon>Chitinibacteraceae</taxon>
        <taxon>Jeongeupia</taxon>
    </lineage>
</organism>
<keyword evidence="4 7" id="KW-0574">Periplasm</keyword>
<comment type="function">
    <text evidence="7">Required for disulfide bond formation in some periplasmic proteins. Acts by transferring its disulfide bond to other proteins and is reduced in the process.</text>
</comment>
<proteinExistence type="inferred from homology"/>
<feature type="domain" description="Thioredoxin-like fold" evidence="9">
    <location>
        <begin position="118"/>
        <end position="241"/>
    </location>
</feature>
<dbReference type="PANTHER" id="PTHR35272:SF3">
    <property type="entry name" value="THIOL:DISULFIDE INTERCHANGE PROTEIN DSBC"/>
    <property type="match status" value="1"/>
</dbReference>
<evidence type="ECO:0000256" key="3">
    <source>
        <dbReference type="ARBA" id="ARBA00022729"/>
    </source>
</evidence>
<comment type="caution">
    <text evidence="10">The sequence shown here is derived from an EMBL/GenBank/DDBJ whole genome shotgun (WGS) entry which is preliminary data.</text>
</comment>
<dbReference type="InterPro" id="IPR036249">
    <property type="entry name" value="Thioredoxin-like_sf"/>
</dbReference>
<comment type="subcellular location">
    <subcellularLocation>
        <location evidence="1 7">Periplasm</location>
    </subcellularLocation>
</comment>
<evidence type="ECO:0000256" key="5">
    <source>
        <dbReference type="ARBA" id="ARBA00023157"/>
    </source>
</evidence>
<evidence type="ECO:0000256" key="1">
    <source>
        <dbReference type="ARBA" id="ARBA00004418"/>
    </source>
</evidence>
<dbReference type="InterPro" id="IPR012336">
    <property type="entry name" value="Thioredoxin-like_fold"/>
</dbReference>
<feature type="chain" id="PRO_5044992921" description="Thiol:disulfide interchange protein" evidence="7">
    <location>
        <begin position="26"/>
        <end position="244"/>
    </location>
</feature>
<dbReference type="InterPro" id="IPR033954">
    <property type="entry name" value="DiS-bond_Isoase_DsbC/G"/>
</dbReference>
<evidence type="ECO:0000256" key="7">
    <source>
        <dbReference type="RuleBase" id="RU364038"/>
    </source>
</evidence>
<dbReference type="Pfam" id="PF10411">
    <property type="entry name" value="DsbC_N"/>
    <property type="match status" value="1"/>
</dbReference>
<comment type="similarity">
    <text evidence="2 7">Belongs to the thioredoxin family. DsbC subfamily.</text>
</comment>
<evidence type="ECO:0000256" key="6">
    <source>
        <dbReference type="ARBA" id="ARBA00023284"/>
    </source>
</evidence>
<dbReference type="Gene3D" id="3.40.30.10">
    <property type="entry name" value="Glutaredoxin"/>
    <property type="match status" value="1"/>
</dbReference>
<gene>
    <name evidence="10" type="ORF">GCM10007350_33930</name>
</gene>
<protein>
    <recommendedName>
        <fullName evidence="7">Thiol:disulfide interchange protein</fullName>
    </recommendedName>
</protein>
<evidence type="ECO:0000313" key="10">
    <source>
        <dbReference type="EMBL" id="GHD68495.1"/>
    </source>
</evidence>
<evidence type="ECO:0000259" key="9">
    <source>
        <dbReference type="Pfam" id="PF13098"/>
    </source>
</evidence>
<feature type="domain" description="Disulphide bond isomerase DsbC/G N-terminal" evidence="8">
    <location>
        <begin position="28"/>
        <end position="94"/>
    </location>
</feature>
<dbReference type="SUPFAM" id="SSF54423">
    <property type="entry name" value="DsbC/DsbG N-terminal domain-like"/>
    <property type="match status" value="1"/>
</dbReference>
<name>A0ABQ3H5H5_9NEIS</name>
<dbReference type="InterPro" id="IPR009094">
    <property type="entry name" value="DiS-bond_isomerase_DsbC/G_N_sf"/>
</dbReference>
<evidence type="ECO:0000256" key="2">
    <source>
        <dbReference type="ARBA" id="ARBA00009813"/>
    </source>
</evidence>
<dbReference type="Pfam" id="PF13098">
    <property type="entry name" value="Thioredoxin_2"/>
    <property type="match status" value="1"/>
</dbReference>
<keyword evidence="6 7" id="KW-0676">Redox-active center</keyword>
<evidence type="ECO:0000256" key="4">
    <source>
        <dbReference type="ARBA" id="ARBA00022764"/>
    </source>
</evidence>